<keyword evidence="3" id="KW-1185">Reference proteome</keyword>
<dbReference type="EMBL" id="SOAZ01000005">
    <property type="protein sequence ID" value="TDT61937.1"/>
    <property type="molecule type" value="Genomic_DNA"/>
</dbReference>
<gene>
    <name evidence="2" type="ORF">EDD71_105116</name>
</gene>
<keyword evidence="1" id="KW-0812">Transmembrane</keyword>
<keyword evidence="1" id="KW-1133">Transmembrane helix</keyword>
<keyword evidence="1" id="KW-0472">Membrane</keyword>
<evidence type="ECO:0008006" key="4">
    <source>
        <dbReference type="Google" id="ProtNLM"/>
    </source>
</evidence>
<evidence type="ECO:0000256" key="1">
    <source>
        <dbReference type="SAM" id="Phobius"/>
    </source>
</evidence>
<evidence type="ECO:0000313" key="2">
    <source>
        <dbReference type="EMBL" id="TDT61937.1"/>
    </source>
</evidence>
<sequence>MKKEKNNKKRIKFYKKRTSKDTNYKWIIGIIIWTFIISSLISFVSDAMLARVDLFFAFIILIGIILTGILFDIIGVSVTAAEEVPFHSMASRRVRGAKTAVFLIRNADKVSNFCNDVIGDVCGVVSGGAGAAIIGKIITYGGFDDRTKTLLTLAISATIASITVGGKALGKNFAISQSNNIVYSVAWFLDTIRRKK</sequence>
<protein>
    <recommendedName>
        <fullName evidence="4">Mg2+ and Co2+ transporter CorB</fullName>
    </recommendedName>
</protein>
<dbReference type="AlphaFoldDB" id="A0A4R7KRM0"/>
<evidence type="ECO:0000313" key="3">
    <source>
        <dbReference type="Proteomes" id="UP000295325"/>
    </source>
</evidence>
<dbReference type="OrthoDB" id="2111373at2"/>
<proteinExistence type="predicted"/>
<feature type="transmembrane region" description="Helical" evidence="1">
    <location>
        <begin position="24"/>
        <end position="43"/>
    </location>
</feature>
<dbReference type="Proteomes" id="UP000295325">
    <property type="component" value="Unassembled WGS sequence"/>
</dbReference>
<reference evidence="2 3" key="1">
    <citation type="submission" date="2019-03" db="EMBL/GenBank/DDBJ databases">
        <title>Genomic Encyclopedia of Type Strains, Phase IV (KMG-IV): sequencing the most valuable type-strain genomes for metagenomic binning, comparative biology and taxonomic classification.</title>
        <authorList>
            <person name="Goeker M."/>
        </authorList>
    </citation>
    <scope>NUCLEOTIDE SEQUENCE [LARGE SCALE GENOMIC DNA]</scope>
    <source>
        <strain evidence="2 3">DSM 24455</strain>
    </source>
</reference>
<dbReference type="RefSeq" id="WP_133627568.1">
    <property type="nucleotide sequence ID" value="NZ_SOAZ01000005.1"/>
</dbReference>
<organism evidence="2 3">
    <name type="scientific">Fonticella tunisiensis</name>
    <dbReference type="NCBI Taxonomy" id="1096341"/>
    <lineage>
        <taxon>Bacteria</taxon>
        <taxon>Bacillati</taxon>
        <taxon>Bacillota</taxon>
        <taxon>Clostridia</taxon>
        <taxon>Eubacteriales</taxon>
        <taxon>Clostridiaceae</taxon>
        <taxon>Fonticella</taxon>
    </lineage>
</organism>
<comment type="caution">
    <text evidence="2">The sequence shown here is derived from an EMBL/GenBank/DDBJ whole genome shotgun (WGS) entry which is preliminary data.</text>
</comment>
<feature type="transmembrane region" description="Helical" evidence="1">
    <location>
        <begin position="55"/>
        <end position="81"/>
    </location>
</feature>
<name>A0A4R7KRM0_9CLOT</name>
<accession>A0A4R7KRM0</accession>